<organism evidence="7 8">
    <name type="scientific">Psophocarpus tetragonolobus</name>
    <name type="common">Winged bean</name>
    <name type="synonym">Dolichos tetragonolobus</name>
    <dbReference type="NCBI Taxonomy" id="3891"/>
    <lineage>
        <taxon>Eukaryota</taxon>
        <taxon>Viridiplantae</taxon>
        <taxon>Streptophyta</taxon>
        <taxon>Embryophyta</taxon>
        <taxon>Tracheophyta</taxon>
        <taxon>Spermatophyta</taxon>
        <taxon>Magnoliopsida</taxon>
        <taxon>eudicotyledons</taxon>
        <taxon>Gunneridae</taxon>
        <taxon>Pentapetalae</taxon>
        <taxon>rosids</taxon>
        <taxon>fabids</taxon>
        <taxon>Fabales</taxon>
        <taxon>Fabaceae</taxon>
        <taxon>Papilionoideae</taxon>
        <taxon>50 kb inversion clade</taxon>
        <taxon>NPAAA clade</taxon>
        <taxon>indigoferoid/millettioid clade</taxon>
        <taxon>Phaseoleae</taxon>
        <taxon>Psophocarpus</taxon>
    </lineage>
</organism>
<evidence type="ECO:0000313" key="7">
    <source>
        <dbReference type="EMBL" id="KAK7385063.1"/>
    </source>
</evidence>
<dbReference type="EMBL" id="JAYMYS010000008">
    <property type="protein sequence ID" value="KAK7385063.1"/>
    <property type="molecule type" value="Genomic_DNA"/>
</dbReference>
<reference evidence="7 8" key="1">
    <citation type="submission" date="2024-01" db="EMBL/GenBank/DDBJ databases">
        <title>The genomes of 5 underutilized Papilionoideae crops provide insights into root nodulation and disease resistanc.</title>
        <authorList>
            <person name="Jiang F."/>
        </authorList>
    </citation>
    <scope>NUCLEOTIDE SEQUENCE [LARGE SCALE GENOMIC DNA]</scope>
    <source>
        <strain evidence="7">DUOXIRENSHENG_FW03</strain>
        <tissue evidence="7">Leaves</tissue>
    </source>
</reference>
<feature type="domain" description="HTH myb-type" evidence="6">
    <location>
        <begin position="20"/>
        <end position="63"/>
    </location>
</feature>
<evidence type="ECO:0000256" key="5">
    <source>
        <dbReference type="ARBA" id="ARBA00023242"/>
    </source>
</evidence>
<dbReference type="NCBIfam" id="TIGR01557">
    <property type="entry name" value="myb_SHAQKYF"/>
    <property type="match status" value="1"/>
</dbReference>
<dbReference type="Proteomes" id="UP001386955">
    <property type="component" value="Unassembled WGS sequence"/>
</dbReference>
<dbReference type="PROSITE" id="PS51294">
    <property type="entry name" value="HTH_MYB"/>
    <property type="match status" value="1"/>
</dbReference>
<dbReference type="GO" id="GO:0005634">
    <property type="term" value="C:nucleus"/>
    <property type="evidence" value="ECO:0007669"/>
    <property type="project" value="UniProtKB-SubCell"/>
</dbReference>
<dbReference type="PANTHER" id="PTHR44191:SF2">
    <property type="entry name" value="TRANSCRIPTION FACTOR MYBS1"/>
    <property type="match status" value="1"/>
</dbReference>
<dbReference type="GO" id="GO:0009751">
    <property type="term" value="P:response to salicylic acid"/>
    <property type="evidence" value="ECO:0007669"/>
    <property type="project" value="TreeGrafter"/>
</dbReference>
<dbReference type="InterPro" id="IPR001005">
    <property type="entry name" value="SANT/Myb"/>
</dbReference>
<dbReference type="InterPro" id="IPR009057">
    <property type="entry name" value="Homeodomain-like_sf"/>
</dbReference>
<dbReference type="GO" id="GO:0003677">
    <property type="term" value="F:DNA binding"/>
    <property type="evidence" value="ECO:0007669"/>
    <property type="project" value="UniProtKB-KW"/>
</dbReference>
<evidence type="ECO:0000313" key="8">
    <source>
        <dbReference type="Proteomes" id="UP001386955"/>
    </source>
</evidence>
<dbReference type="Gene3D" id="1.10.10.60">
    <property type="entry name" value="Homeodomain-like"/>
    <property type="match status" value="1"/>
</dbReference>
<evidence type="ECO:0000256" key="1">
    <source>
        <dbReference type="ARBA" id="ARBA00004123"/>
    </source>
</evidence>
<dbReference type="GO" id="GO:0009739">
    <property type="term" value="P:response to gibberellin"/>
    <property type="evidence" value="ECO:0007669"/>
    <property type="project" value="TreeGrafter"/>
</dbReference>
<evidence type="ECO:0000256" key="3">
    <source>
        <dbReference type="ARBA" id="ARBA00023125"/>
    </source>
</evidence>
<dbReference type="InterPro" id="IPR006447">
    <property type="entry name" value="Myb_dom_plants"/>
</dbReference>
<keyword evidence="3" id="KW-0238">DNA-binding</keyword>
<dbReference type="SUPFAM" id="SSF46689">
    <property type="entry name" value="Homeodomain-like"/>
    <property type="match status" value="1"/>
</dbReference>
<evidence type="ECO:0000259" key="6">
    <source>
        <dbReference type="PROSITE" id="PS51294"/>
    </source>
</evidence>
<comment type="subcellular location">
    <subcellularLocation>
        <location evidence="1">Nucleus</location>
    </subcellularLocation>
</comment>
<keyword evidence="4" id="KW-0804">Transcription</keyword>
<keyword evidence="2" id="KW-0805">Transcription regulation</keyword>
<name>A0AAN9X5M0_PSOTE</name>
<keyword evidence="8" id="KW-1185">Reference proteome</keyword>
<dbReference type="PANTHER" id="PTHR44191">
    <property type="entry name" value="TRANSCRIPTION FACTOR KUA1"/>
    <property type="match status" value="1"/>
</dbReference>
<protein>
    <recommendedName>
        <fullName evidence="6">HTH myb-type domain-containing protein</fullName>
    </recommendedName>
</protein>
<keyword evidence="5" id="KW-0539">Nucleus</keyword>
<dbReference type="InterPro" id="IPR017930">
    <property type="entry name" value="Myb_dom"/>
</dbReference>
<dbReference type="Pfam" id="PF00249">
    <property type="entry name" value="Myb_DNA-binding"/>
    <property type="match status" value="1"/>
</dbReference>
<comment type="caution">
    <text evidence="7">The sequence shown here is derived from an EMBL/GenBank/DDBJ whole genome shotgun (WGS) entry which is preliminary data.</text>
</comment>
<dbReference type="AlphaFoldDB" id="A0AAN9X5M0"/>
<dbReference type="InterPro" id="IPR052245">
    <property type="entry name" value="Plant_Stress_Dev_TF"/>
</dbReference>
<evidence type="ECO:0000256" key="4">
    <source>
        <dbReference type="ARBA" id="ARBA00023163"/>
    </source>
</evidence>
<sequence length="334" mass="38808">MMAVGIKIFNIHYHFAFFYDRLFLHGLKLFGKGHWQRIAQLAVLTKTPAQIASHAQKYFLNQSNVKEKKRSSIHDITLESELVSHVDQHNPEHRIQLFHEVHQAREMIGLQNDKLVLPSRDQQNSIQQISQKLKSEELTGFEGSNLVLHHIDKLVLHSRDQQNSIQQISQKLKSQELTGFEGSNLVLHHIDKLVLHSRDQQKSQKLKSQELTGFEGSNLVLHHIDKSVLHSRDQQNPIQQISQKLKSEELTGFEGSNLVLHHIDQQCLLPPNMQQFPPHIDHHYLNPFPELIDLSPHPVDLSILHYLQSQQWDPPSHLQNQQFPYFGHYSWVSN</sequence>
<dbReference type="GO" id="GO:0006355">
    <property type="term" value="P:regulation of DNA-templated transcription"/>
    <property type="evidence" value="ECO:0007669"/>
    <property type="project" value="UniProtKB-ARBA"/>
</dbReference>
<gene>
    <name evidence="7" type="ORF">VNO78_30770</name>
</gene>
<evidence type="ECO:0000256" key="2">
    <source>
        <dbReference type="ARBA" id="ARBA00023015"/>
    </source>
</evidence>
<proteinExistence type="predicted"/>
<dbReference type="CDD" id="cd00167">
    <property type="entry name" value="SANT"/>
    <property type="match status" value="1"/>
</dbReference>
<accession>A0AAN9X5M0</accession>